<protein>
    <submittedName>
        <fullName evidence="2">Uncharacterized protein</fullName>
    </submittedName>
</protein>
<feature type="region of interest" description="Disordered" evidence="1">
    <location>
        <begin position="89"/>
        <end position="116"/>
    </location>
</feature>
<name>A0A8S0TN74_OLEEU</name>
<proteinExistence type="predicted"/>
<comment type="caution">
    <text evidence="2">The sequence shown here is derived from an EMBL/GenBank/DDBJ whole genome shotgun (WGS) entry which is preliminary data.</text>
</comment>
<dbReference type="EMBL" id="CACTIH010007274">
    <property type="protein sequence ID" value="CAA3007408.1"/>
    <property type="molecule type" value="Genomic_DNA"/>
</dbReference>
<sequence length="145" mass="16763">MEEPQRHVQVQLANSQNNEVMTPKREVDVDMDMDDNYATNQIIEETVVPSKYSRVITPRGLASVFDRLGPIRSRQIRPRILHVQTRLPPIPLSQPHLSNPPSLESQHVQPQPETATELAPRYMHSSPRNRCERQAILTWMRNNPD</sequence>
<organism evidence="2 3">
    <name type="scientific">Olea europaea subsp. europaea</name>
    <dbReference type="NCBI Taxonomy" id="158383"/>
    <lineage>
        <taxon>Eukaryota</taxon>
        <taxon>Viridiplantae</taxon>
        <taxon>Streptophyta</taxon>
        <taxon>Embryophyta</taxon>
        <taxon>Tracheophyta</taxon>
        <taxon>Spermatophyta</taxon>
        <taxon>Magnoliopsida</taxon>
        <taxon>eudicotyledons</taxon>
        <taxon>Gunneridae</taxon>
        <taxon>Pentapetalae</taxon>
        <taxon>asterids</taxon>
        <taxon>lamiids</taxon>
        <taxon>Lamiales</taxon>
        <taxon>Oleaceae</taxon>
        <taxon>Oleeae</taxon>
        <taxon>Olea</taxon>
    </lineage>
</organism>
<gene>
    <name evidence="2" type="ORF">OLEA9_A102954</name>
</gene>
<dbReference type="Gramene" id="OE9A102954T1">
    <property type="protein sequence ID" value="OE9A102954C1"/>
    <property type="gene ID" value="OE9A102954"/>
</dbReference>
<evidence type="ECO:0000313" key="2">
    <source>
        <dbReference type="EMBL" id="CAA3007408.1"/>
    </source>
</evidence>
<evidence type="ECO:0000313" key="3">
    <source>
        <dbReference type="Proteomes" id="UP000594638"/>
    </source>
</evidence>
<evidence type="ECO:0000256" key="1">
    <source>
        <dbReference type="SAM" id="MobiDB-lite"/>
    </source>
</evidence>
<dbReference type="AlphaFoldDB" id="A0A8S0TN74"/>
<reference evidence="2 3" key="1">
    <citation type="submission" date="2019-12" db="EMBL/GenBank/DDBJ databases">
        <authorList>
            <person name="Alioto T."/>
            <person name="Alioto T."/>
            <person name="Gomez Garrido J."/>
        </authorList>
    </citation>
    <scope>NUCLEOTIDE SEQUENCE [LARGE SCALE GENOMIC DNA]</scope>
</reference>
<dbReference type="Proteomes" id="UP000594638">
    <property type="component" value="Unassembled WGS sequence"/>
</dbReference>
<accession>A0A8S0TN74</accession>
<keyword evidence="3" id="KW-1185">Reference proteome</keyword>
<feature type="compositionally biased region" description="Polar residues" evidence="1">
    <location>
        <begin position="95"/>
        <end position="114"/>
    </location>
</feature>